<protein>
    <submittedName>
        <fullName evidence="2">Uncharacterized protein</fullName>
    </submittedName>
</protein>
<name>A0A915KUN0_ROMCU</name>
<reference evidence="2" key="1">
    <citation type="submission" date="2022-11" db="UniProtKB">
        <authorList>
            <consortium name="WormBaseParasite"/>
        </authorList>
    </citation>
    <scope>IDENTIFICATION</scope>
</reference>
<dbReference type="WBParaSite" id="nRc.2.0.1.t42181-RA">
    <property type="protein sequence ID" value="nRc.2.0.1.t42181-RA"/>
    <property type="gene ID" value="nRc.2.0.1.g42181"/>
</dbReference>
<evidence type="ECO:0000313" key="1">
    <source>
        <dbReference type="Proteomes" id="UP000887565"/>
    </source>
</evidence>
<proteinExistence type="predicted"/>
<organism evidence="1 2">
    <name type="scientific">Romanomermis culicivorax</name>
    <name type="common">Nematode worm</name>
    <dbReference type="NCBI Taxonomy" id="13658"/>
    <lineage>
        <taxon>Eukaryota</taxon>
        <taxon>Metazoa</taxon>
        <taxon>Ecdysozoa</taxon>
        <taxon>Nematoda</taxon>
        <taxon>Enoplea</taxon>
        <taxon>Dorylaimia</taxon>
        <taxon>Mermithida</taxon>
        <taxon>Mermithoidea</taxon>
        <taxon>Mermithidae</taxon>
        <taxon>Romanomermis</taxon>
    </lineage>
</organism>
<dbReference type="Proteomes" id="UP000887565">
    <property type="component" value="Unplaced"/>
</dbReference>
<evidence type="ECO:0000313" key="2">
    <source>
        <dbReference type="WBParaSite" id="nRc.2.0.1.t42181-RA"/>
    </source>
</evidence>
<dbReference type="AlphaFoldDB" id="A0A915KUN0"/>
<sequence>MFQLVPNCNQMTLKCKLLAIAPEAGEELTAFLSKDGVNVGMCQEIVADNALIIAVIIEDYTFDHMVIESGFHSNNDWAVGSDNGTICNFGFAANR</sequence>
<keyword evidence="1" id="KW-1185">Reference proteome</keyword>
<accession>A0A915KUN0</accession>